<dbReference type="STRING" id="137265.SAMN05421684_7140"/>
<accession>A0A1H3UEP6</accession>
<organism evidence="2 3">
    <name type="scientific">Asanoa ishikariensis</name>
    <dbReference type="NCBI Taxonomy" id="137265"/>
    <lineage>
        <taxon>Bacteria</taxon>
        <taxon>Bacillati</taxon>
        <taxon>Actinomycetota</taxon>
        <taxon>Actinomycetes</taxon>
        <taxon>Micromonosporales</taxon>
        <taxon>Micromonosporaceae</taxon>
        <taxon>Asanoa</taxon>
    </lineage>
</organism>
<sequence>MNRRIIAVLAAVVLAAAGAGAVLLYVRSADSRAVAGKQARTVLIAEKQIPAGTNGRALRAGGYLRQTRMPIETLPEDTLTAVEPDLDALVTTATVQRGQLVLRTMFGTAVDRSGMAIPDGKLAISAKVKSAVFGPGSVQAGTRVAIFYTYTPLEADKIDDVSGSGLERGRTTNSVTRVLMTDIEVISVGVAAEDAVGDAPLPATASTGDVAMTFALDQRQAEILAHATALGGLLNVGLLGDSSDVSPDRGVDNGTLFGKAG</sequence>
<keyword evidence="3" id="KW-1185">Reference proteome</keyword>
<name>A0A1H3UEP6_9ACTN</name>
<dbReference type="OrthoDB" id="5182178at2"/>
<dbReference type="Pfam" id="PF16976">
    <property type="entry name" value="RcpC"/>
    <property type="match status" value="1"/>
</dbReference>
<gene>
    <name evidence="2" type="ORF">SAMN05421684_7140</name>
</gene>
<proteinExistence type="predicted"/>
<evidence type="ECO:0000313" key="2">
    <source>
        <dbReference type="EMBL" id="SDZ60920.1"/>
    </source>
</evidence>
<dbReference type="RefSeq" id="WP_090801884.1">
    <property type="nucleotide sequence ID" value="NZ_BOND01000005.1"/>
</dbReference>
<protein>
    <submittedName>
        <fullName evidence="2">Pilus assembly protein CpaB</fullName>
    </submittedName>
</protein>
<dbReference type="AlphaFoldDB" id="A0A1H3UEP6"/>
<evidence type="ECO:0000313" key="3">
    <source>
        <dbReference type="Proteomes" id="UP000199632"/>
    </source>
</evidence>
<evidence type="ECO:0000259" key="1">
    <source>
        <dbReference type="Pfam" id="PF16976"/>
    </source>
</evidence>
<dbReference type="InterPro" id="IPR031571">
    <property type="entry name" value="RcpC_dom"/>
</dbReference>
<feature type="domain" description="Flp pilus assembly protein RcpC/CpaB" evidence="1">
    <location>
        <begin position="116"/>
        <end position="233"/>
    </location>
</feature>
<reference evidence="3" key="1">
    <citation type="submission" date="2016-10" db="EMBL/GenBank/DDBJ databases">
        <authorList>
            <person name="Varghese N."/>
            <person name="Submissions S."/>
        </authorList>
    </citation>
    <scope>NUCLEOTIDE SEQUENCE [LARGE SCALE GENOMIC DNA]</scope>
    <source>
        <strain evidence="3">DSM 44718</strain>
    </source>
</reference>
<dbReference type="Proteomes" id="UP000199632">
    <property type="component" value="Unassembled WGS sequence"/>
</dbReference>
<dbReference type="EMBL" id="FNQB01000004">
    <property type="protein sequence ID" value="SDZ60920.1"/>
    <property type="molecule type" value="Genomic_DNA"/>
</dbReference>